<feature type="region of interest" description="Disordered" evidence="1">
    <location>
        <begin position="1"/>
        <end position="26"/>
    </location>
</feature>
<protein>
    <submittedName>
        <fullName evidence="2">Uncharacterized protein</fullName>
    </submittedName>
</protein>
<organism evidence="2 3">
    <name type="scientific">Roseomonas fluvialis</name>
    <dbReference type="NCBI Taxonomy" id="1750527"/>
    <lineage>
        <taxon>Bacteria</taxon>
        <taxon>Pseudomonadati</taxon>
        <taxon>Pseudomonadota</taxon>
        <taxon>Alphaproteobacteria</taxon>
        <taxon>Acetobacterales</taxon>
        <taxon>Roseomonadaceae</taxon>
        <taxon>Roseomonas</taxon>
    </lineage>
</organism>
<gene>
    <name evidence="2" type="ORF">Rmf_24310</name>
</gene>
<dbReference type="Proteomes" id="UP000831327">
    <property type="component" value="Chromosome"/>
</dbReference>
<evidence type="ECO:0000256" key="1">
    <source>
        <dbReference type="SAM" id="MobiDB-lite"/>
    </source>
</evidence>
<evidence type="ECO:0000313" key="3">
    <source>
        <dbReference type="Proteomes" id="UP000831327"/>
    </source>
</evidence>
<name>A0ABM7Y3R6_9PROT</name>
<keyword evidence="3" id="KW-1185">Reference proteome</keyword>
<accession>A0ABM7Y3R6</accession>
<reference evidence="2 3" key="1">
    <citation type="journal article" date="2016" name="Microbes Environ.">
        <title>Phylogenetically diverse aerobic anoxygenic phototrophic bacteria isolated from epilithic biofilms in Tama river, Japan.</title>
        <authorList>
            <person name="Hirose S."/>
            <person name="Matsuura K."/>
            <person name="Haruta S."/>
        </authorList>
    </citation>
    <scope>NUCLEOTIDE SEQUENCE [LARGE SCALE GENOMIC DNA]</scope>
    <source>
        <strain evidence="2 3">S08</strain>
    </source>
</reference>
<dbReference type="EMBL" id="AP025637">
    <property type="protein sequence ID" value="BDG72502.1"/>
    <property type="molecule type" value="Genomic_DNA"/>
</dbReference>
<evidence type="ECO:0000313" key="2">
    <source>
        <dbReference type="EMBL" id="BDG72502.1"/>
    </source>
</evidence>
<proteinExistence type="predicted"/>
<sequence>MADQPGESVLRDAPARPRVVGSEPESAMNRRRLAGLALLPLLALPRDAGRAAAVAGPEPRRNCGDPGGRFIACEALQDSLPLASNGRCPLCGGRHRVPVTP</sequence>